<comment type="similarity">
    <text evidence="1">Belongs to the oxygen-dependent FAD-linked oxidoreductase family.</text>
</comment>
<protein>
    <submittedName>
        <fullName evidence="7">FAD binding domain protein</fullName>
    </submittedName>
</protein>
<name>A0A8K0SV89_9HYPO</name>
<dbReference type="SUPFAM" id="SSF56176">
    <property type="entry name" value="FAD-binding/transporter-associated domain-like"/>
    <property type="match status" value="1"/>
</dbReference>
<dbReference type="PANTHER" id="PTHR42973">
    <property type="entry name" value="BINDING OXIDOREDUCTASE, PUTATIVE (AFU_ORTHOLOGUE AFUA_1G17690)-RELATED"/>
    <property type="match status" value="1"/>
</dbReference>
<dbReference type="GO" id="GO:0071949">
    <property type="term" value="F:FAD binding"/>
    <property type="evidence" value="ECO:0007669"/>
    <property type="project" value="InterPro"/>
</dbReference>
<evidence type="ECO:0000256" key="4">
    <source>
        <dbReference type="ARBA" id="ARBA00023002"/>
    </source>
</evidence>
<dbReference type="Gene3D" id="3.30.465.10">
    <property type="match status" value="1"/>
</dbReference>
<keyword evidence="3" id="KW-0274">FAD</keyword>
<proteinExistence type="inferred from homology"/>
<evidence type="ECO:0000256" key="5">
    <source>
        <dbReference type="SAM" id="SignalP"/>
    </source>
</evidence>
<evidence type="ECO:0000313" key="8">
    <source>
        <dbReference type="Proteomes" id="UP000813444"/>
    </source>
</evidence>
<dbReference type="InterPro" id="IPR036318">
    <property type="entry name" value="FAD-bd_PCMH-like_sf"/>
</dbReference>
<feature type="chain" id="PRO_5035446897" evidence="5">
    <location>
        <begin position="18"/>
        <end position="503"/>
    </location>
</feature>
<evidence type="ECO:0000256" key="3">
    <source>
        <dbReference type="ARBA" id="ARBA00022827"/>
    </source>
</evidence>
<dbReference type="PROSITE" id="PS51387">
    <property type="entry name" value="FAD_PCMH"/>
    <property type="match status" value="1"/>
</dbReference>
<dbReference type="AlphaFoldDB" id="A0A8K0SV89"/>
<dbReference type="InterPro" id="IPR050416">
    <property type="entry name" value="FAD-linked_Oxidoreductase"/>
</dbReference>
<sequence length="503" mass="54432">MQSSLISILSSLLLVSALPGPNVQQGCRQLAARFPTLTFTPGTTEYNTQIINVWSQTCIIEPYCVFEPETAQQVASALGIFTATNTKFAVRSGGHMPVPGANSIADGVLVSLNRMTAKSLSRDKKVASLGPGLRWAPVYEWLYSQGVLVNGGRFSDVGVGGILLGGGLNFWGSQYGWSSSNVRNFQVALANGQLVEANANGPYSDLFWALKGGSSNFGIVTRFDVNTFTIGPITGGLIQYPYSPENHQSWVDAVAHYVEPTGGSSDVRASMNPVTVVTPSLGEVTVIGSWFSYNGAETAPAAFENFTSMDALFNTMRVSTEYSDFQSHFDLPDILDRSNRHLFSVTAMKAKAESVYLANPIFLEHAFEKLKNVPNCTTSINYALVTQNWLAASRRAGGDSIDLDPAKGGFVQMSIESIWEDEKYDAQVNQYSRELIAAFDKASKAAGLHYPFTYINEAGTSQTPFSTYGDGKSLGRLRNIAHKYDPNGVFQKLVPGGFKVSVG</sequence>
<organism evidence="7 8">
    <name type="scientific">Stachybotrys elegans</name>
    <dbReference type="NCBI Taxonomy" id="80388"/>
    <lineage>
        <taxon>Eukaryota</taxon>
        <taxon>Fungi</taxon>
        <taxon>Dikarya</taxon>
        <taxon>Ascomycota</taxon>
        <taxon>Pezizomycotina</taxon>
        <taxon>Sordariomycetes</taxon>
        <taxon>Hypocreomycetidae</taxon>
        <taxon>Hypocreales</taxon>
        <taxon>Stachybotryaceae</taxon>
        <taxon>Stachybotrys</taxon>
    </lineage>
</organism>
<dbReference type="InterPro" id="IPR006094">
    <property type="entry name" value="Oxid_FAD_bind_N"/>
</dbReference>
<keyword evidence="5" id="KW-0732">Signal</keyword>
<dbReference type="Proteomes" id="UP000813444">
    <property type="component" value="Unassembled WGS sequence"/>
</dbReference>
<feature type="domain" description="FAD-binding PCMH-type" evidence="6">
    <location>
        <begin position="58"/>
        <end position="230"/>
    </location>
</feature>
<keyword evidence="8" id="KW-1185">Reference proteome</keyword>
<dbReference type="OrthoDB" id="2151789at2759"/>
<keyword evidence="2" id="KW-0285">Flavoprotein</keyword>
<keyword evidence="4" id="KW-0560">Oxidoreductase</keyword>
<evidence type="ECO:0000313" key="7">
    <source>
        <dbReference type="EMBL" id="KAH7322522.1"/>
    </source>
</evidence>
<gene>
    <name evidence="7" type="ORF">B0I35DRAFT_370875</name>
</gene>
<feature type="signal peptide" evidence="5">
    <location>
        <begin position="1"/>
        <end position="17"/>
    </location>
</feature>
<comment type="caution">
    <text evidence="7">The sequence shown here is derived from an EMBL/GenBank/DDBJ whole genome shotgun (WGS) entry which is preliminary data.</text>
</comment>
<evidence type="ECO:0000256" key="2">
    <source>
        <dbReference type="ARBA" id="ARBA00022630"/>
    </source>
</evidence>
<accession>A0A8K0SV89</accession>
<dbReference type="Pfam" id="PF01565">
    <property type="entry name" value="FAD_binding_4"/>
    <property type="match status" value="1"/>
</dbReference>
<dbReference type="EMBL" id="JAGPNK010000004">
    <property type="protein sequence ID" value="KAH7322522.1"/>
    <property type="molecule type" value="Genomic_DNA"/>
</dbReference>
<evidence type="ECO:0000256" key="1">
    <source>
        <dbReference type="ARBA" id="ARBA00005466"/>
    </source>
</evidence>
<dbReference type="InterPro" id="IPR016169">
    <property type="entry name" value="FAD-bd_PCMH_sub2"/>
</dbReference>
<dbReference type="GO" id="GO:0016491">
    <property type="term" value="F:oxidoreductase activity"/>
    <property type="evidence" value="ECO:0007669"/>
    <property type="project" value="UniProtKB-KW"/>
</dbReference>
<evidence type="ECO:0000259" key="6">
    <source>
        <dbReference type="PROSITE" id="PS51387"/>
    </source>
</evidence>
<dbReference type="InterPro" id="IPR016166">
    <property type="entry name" value="FAD-bd_PCMH"/>
</dbReference>
<dbReference type="PANTHER" id="PTHR42973:SF53">
    <property type="entry name" value="FAD-BINDING PCMH-TYPE DOMAIN-CONTAINING PROTEIN-RELATED"/>
    <property type="match status" value="1"/>
</dbReference>
<reference evidence="7" key="1">
    <citation type="journal article" date="2021" name="Nat. Commun.">
        <title>Genetic determinants of endophytism in the Arabidopsis root mycobiome.</title>
        <authorList>
            <person name="Mesny F."/>
            <person name="Miyauchi S."/>
            <person name="Thiergart T."/>
            <person name="Pickel B."/>
            <person name="Atanasova L."/>
            <person name="Karlsson M."/>
            <person name="Huettel B."/>
            <person name="Barry K.W."/>
            <person name="Haridas S."/>
            <person name="Chen C."/>
            <person name="Bauer D."/>
            <person name="Andreopoulos W."/>
            <person name="Pangilinan J."/>
            <person name="LaButti K."/>
            <person name="Riley R."/>
            <person name="Lipzen A."/>
            <person name="Clum A."/>
            <person name="Drula E."/>
            <person name="Henrissat B."/>
            <person name="Kohler A."/>
            <person name="Grigoriev I.V."/>
            <person name="Martin F.M."/>
            <person name="Hacquard S."/>
        </authorList>
    </citation>
    <scope>NUCLEOTIDE SEQUENCE</scope>
    <source>
        <strain evidence="7">MPI-CAGE-CH-0235</strain>
    </source>
</reference>